<name>A0A8K0KPW1_LADFU</name>
<dbReference type="OrthoDB" id="10001926at2759"/>
<sequence>MTRFEVILPVAFHLALLSCLGFSERVMISVHVSKKDDGEIGASVYVTNSSRDIFLNSSLSVDINAIMDSSRMLIDAGGFVKETKRNNAVQLTCDATSKDQQIKECQLSKEAEISAKDGEIKNLMVLHEKEINKLSNEKEISAREGYPFSCPKEGEESLSFISGEDEGYEKKIPRENRTQVADILIVDGHYYVDDSEEILKIDPLRKQLCNFWISDDGKLFEGIGWNQTNDYLNGGLGPRSFIIGFIKKDIDTSPSAAAIKIFKELVRTAICSNVLTPHYSLIPMHFIHNWDYLSSESFERKEMSKWVGYRDNVDFLFTSDGHEKGTQPIVSTLEWTDETPSLTISPPIEHLFVENFGTRCFCNCGNYLKQMGDVLKFPNTTTYNFFLAEDGRAYEAMGWEKTDGEELLSVISGDDSWYEEIYVRENRTQVADILIVDGHNFVDDSEEILKIDSFDKQLCNFWISDDGKLFEGIGR</sequence>
<dbReference type="SUPFAM" id="SSF55846">
    <property type="entry name" value="N-acetylmuramoyl-L-alanine amidase-like"/>
    <property type="match status" value="1"/>
</dbReference>
<dbReference type="GO" id="GO:0008745">
    <property type="term" value="F:N-acetylmuramoyl-L-alanine amidase activity"/>
    <property type="evidence" value="ECO:0007669"/>
    <property type="project" value="InterPro"/>
</dbReference>
<comment type="caution">
    <text evidence="2">The sequence shown here is derived from an EMBL/GenBank/DDBJ whole genome shotgun (WGS) entry which is preliminary data.</text>
</comment>
<dbReference type="Proteomes" id="UP000792457">
    <property type="component" value="Unassembled WGS sequence"/>
</dbReference>
<dbReference type="GO" id="GO:0009253">
    <property type="term" value="P:peptidoglycan catabolic process"/>
    <property type="evidence" value="ECO:0007669"/>
    <property type="project" value="InterPro"/>
</dbReference>
<gene>
    <name evidence="2" type="ORF">J437_LFUL018580</name>
</gene>
<keyword evidence="3" id="KW-1185">Reference proteome</keyword>
<protein>
    <submittedName>
        <fullName evidence="2">Uncharacterized protein</fullName>
    </submittedName>
</protein>
<accession>A0A8K0KPW1</accession>
<organism evidence="2 3">
    <name type="scientific">Ladona fulva</name>
    <name type="common">Scarce chaser dragonfly</name>
    <name type="synonym">Libellula fulva</name>
    <dbReference type="NCBI Taxonomy" id="123851"/>
    <lineage>
        <taxon>Eukaryota</taxon>
        <taxon>Metazoa</taxon>
        <taxon>Ecdysozoa</taxon>
        <taxon>Arthropoda</taxon>
        <taxon>Hexapoda</taxon>
        <taxon>Insecta</taxon>
        <taxon>Pterygota</taxon>
        <taxon>Palaeoptera</taxon>
        <taxon>Odonata</taxon>
        <taxon>Epiprocta</taxon>
        <taxon>Anisoptera</taxon>
        <taxon>Libelluloidea</taxon>
        <taxon>Libellulidae</taxon>
        <taxon>Ladona</taxon>
    </lineage>
</organism>
<feature type="chain" id="PRO_5035471416" evidence="1">
    <location>
        <begin position="24"/>
        <end position="475"/>
    </location>
</feature>
<dbReference type="PROSITE" id="PS51257">
    <property type="entry name" value="PROKAR_LIPOPROTEIN"/>
    <property type="match status" value="1"/>
</dbReference>
<evidence type="ECO:0000313" key="3">
    <source>
        <dbReference type="Proteomes" id="UP000792457"/>
    </source>
</evidence>
<dbReference type="EMBL" id="KZ309443">
    <property type="protein sequence ID" value="KAG8238825.1"/>
    <property type="molecule type" value="Genomic_DNA"/>
</dbReference>
<keyword evidence="1" id="KW-0732">Signal</keyword>
<reference evidence="2" key="2">
    <citation type="submission" date="2017-10" db="EMBL/GenBank/DDBJ databases">
        <title>Ladona fulva Genome sequencing and assembly.</title>
        <authorList>
            <person name="Murali S."/>
            <person name="Richards S."/>
            <person name="Bandaranaike D."/>
            <person name="Bellair M."/>
            <person name="Blankenburg K."/>
            <person name="Chao H."/>
            <person name="Dinh H."/>
            <person name="Doddapaneni H."/>
            <person name="Dugan-Rocha S."/>
            <person name="Elkadiri S."/>
            <person name="Gnanaolivu R."/>
            <person name="Hernandez B."/>
            <person name="Skinner E."/>
            <person name="Javaid M."/>
            <person name="Lee S."/>
            <person name="Li M."/>
            <person name="Ming W."/>
            <person name="Munidasa M."/>
            <person name="Muniz J."/>
            <person name="Nguyen L."/>
            <person name="Hughes D."/>
            <person name="Osuji N."/>
            <person name="Pu L.-L."/>
            <person name="Puazo M."/>
            <person name="Qu C."/>
            <person name="Quiroz J."/>
            <person name="Raj R."/>
            <person name="Weissenberger G."/>
            <person name="Xin Y."/>
            <person name="Zou X."/>
            <person name="Han Y."/>
            <person name="Worley K."/>
            <person name="Muzny D."/>
            <person name="Gibbs R."/>
        </authorList>
    </citation>
    <scope>NUCLEOTIDE SEQUENCE</scope>
    <source>
        <strain evidence="2">Sampled in the wild</strain>
    </source>
</reference>
<evidence type="ECO:0000313" key="2">
    <source>
        <dbReference type="EMBL" id="KAG8238825.1"/>
    </source>
</evidence>
<dbReference type="AlphaFoldDB" id="A0A8K0KPW1"/>
<reference evidence="2" key="1">
    <citation type="submission" date="2013-04" db="EMBL/GenBank/DDBJ databases">
        <authorList>
            <person name="Qu J."/>
            <person name="Murali S.C."/>
            <person name="Bandaranaike D."/>
            <person name="Bellair M."/>
            <person name="Blankenburg K."/>
            <person name="Chao H."/>
            <person name="Dinh H."/>
            <person name="Doddapaneni H."/>
            <person name="Downs B."/>
            <person name="Dugan-Rocha S."/>
            <person name="Elkadiri S."/>
            <person name="Gnanaolivu R.D."/>
            <person name="Hernandez B."/>
            <person name="Javaid M."/>
            <person name="Jayaseelan J.C."/>
            <person name="Lee S."/>
            <person name="Li M."/>
            <person name="Ming W."/>
            <person name="Munidasa M."/>
            <person name="Muniz J."/>
            <person name="Nguyen L."/>
            <person name="Ongeri F."/>
            <person name="Osuji N."/>
            <person name="Pu L.-L."/>
            <person name="Puazo M."/>
            <person name="Qu C."/>
            <person name="Quiroz J."/>
            <person name="Raj R."/>
            <person name="Weissenberger G."/>
            <person name="Xin Y."/>
            <person name="Zou X."/>
            <person name="Han Y."/>
            <person name="Richards S."/>
            <person name="Worley K."/>
            <person name="Muzny D."/>
            <person name="Gibbs R."/>
        </authorList>
    </citation>
    <scope>NUCLEOTIDE SEQUENCE</scope>
    <source>
        <strain evidence="2">Sampled in the wild</strain>
    </source>
</reference>
<dbReference type="InterPro" id="IPR036505">
    <property type="entry name" value="Amidase/PGRP_sf"/>
</dbReference>
<feature type="signal peptide" evidence="1">
    <location>
        <begin position="1"/>
        <end position="23"/>
    </location>
</feature>
<proteinExistence type="predicted"/>
<evidence type="ECO:0000256" key="1">
    <source>
        <dbReference type="SAM" id="SignalP"/>
    </source>
</evidence>